<evidence type="ECO:0000259" key="8">
    <source>
        <dbReference type="PROSITE" id="PS50850"/>
    </source>
</evidence>
<reference evidence="9 10" key="1">
    <citation type="submission" date="2016-10" db="EMBL/GenBank/DDBJ databases">
        <authorList>
            <person name="de Groot N.N."/>
        </authorList>
    </citation>
    <scope>NUCLEOTIDE SEQUENCE [LARGE SCALE GENOMIC DNA]</scope>
    <source>
        <strain evidence="9 10">DSM 21632</strain>
    </source>
</reference>
<dbReference type="Proteomes" id="UP000199163">
    <property type="component" value="Unassembled WGS sequence"/>
</dbReference>
<dbReference type="GO" id="GO:0005886">
    <property type="term" value="C:plasma membrane"/>
    <property type="evidence" value="ECO:0007669"/>
    <property type="project" value="UniProtKB-SubCell"/>
</dbReference>
<keyword evidence="10" id="KW-1185">Reference proteome</keyword>
<dbReference type="RefSeq" id="WP_091273977.1">
    <property type="nucleotide sequence ID" value="NZ_FNDK01000013.1"/>
</dbReference>
<evidence type="ECO:0000256" key="7">
    <source>
        <dbReference type="SAM" id="Phobius"/>
    </source>
</evidence>
<dbReference type="PANTHER" id="PTHR23513:SF6">
    <property type="entry name" value="MAJOR FACILITATOR SUPERFAMILY ASSOCIATED DOMAIN-CONTAINING PROTEIN"/>
    <property type="match status" value="1"/>
</dbReference>
<accession>A0A1G8FXP7</accession>
<dbReference type="InterPro" id="IPR020846">
    <property type="entry name" value="MFS_dom"/>
</dbReference>
<protein>
    <submittedName>
        <fullName evidence="9">Transmembrane secretion effector</fullName>
    </submittedName>
</protein>
<keyword evidence="3" id="KW-1003">Cell membrane</keyword>
<dbReference type="SUPFAM" id="SSF103473">
    <property type="entry name" value="MFS general substrate transporter"/>
    <property type="match status" value="1"/>
</dbReference>
<feature type="transmembrane region" description="Helical" evidence="7">
    <location>
        <begin position="296"/>
        <end position="313"/>
    </location>
</feature>
<feature type="transmembrane region" description="Helical" evidence="7">
    <location>
        <begin position="21"/>
        <end position="43"/>
    </location>
</feature>
<feature type="transmembrane region" description="Helical" evidence="7">
    <location>
        <begin position="267"/>
        <end position="289"/>
    </location>
</feature>
<feature type="transmembrane region" description="Helical" evidence="7">
    <location>
        <begin position="359"/>
        <end position="382"/>
    </location>
</feature>
<dbReference type="AlphaFoldDB" id="A0A1G8FXP7"/>
<feature type="transmembrane region" description="Helical" evidence="7">
    <location>
        <begin position="55"/>
        <end position="75"/>
    </location>
</feature>
<feature type="transmembrane region" description="Helical" evidence="7">
    <location>
        <begin position="82"/>
        <end position="104"/>
    </location>
</feature>
<evidence type="ECO:0000313" key="10">
    <source>
        <dbReference type="Proteomes" id="UP000199163"/>
    </source>
</evidence>
<dbReference type="CDD" id="cd06173">
    <property type="entry name" value="MFS_MefA_like"/>
    <property type="match status" value="1"/>
</dbReference>
<organism evidence="9 10">
    <name type="scientific">Alteribacillus persepolensis</name>
    <dbReference type="NCBI Taxonomy" id="568899"/>
    <lineage>
        <taxon>Bacteria</taxon>
        <taxon>Bacillati</taxon>
        <taxon>Bacillota</taxon>
        <taxon>Bacilli</taxon>
        <taxon>Bacillales</taxon>
        <taxon>Bacillaceae</taxon>
        <taxon>Alteribacillus</taxon>
    </lineage>
</organism>
<dbReference type="InterPro" id="IPR036259">
    <property type="entry name" value="MFS_trans_sf"/>
</dbReference>
<dbReference type="GO" id="GO:0022857">
    <property type="term" value="F:transmembrane transporter activity"/>
    <property type="evidence" value="ECO:0007669"/>
    <property type="project" value="InterPro"/>
</dbReference>
<dbReference type="InterPro" id="IPR010290">
    <property type="entry name" value="TM_effector"/>
</dbReference>
<feature type="transmembrane region" description="Helical" evidence="7">
    <location>
        <begin position="185"/>
        <end position="202"/>
    </location>
</feature>
<evidence type="ECO:0000256" key="6">
    <source>
        <dbReference type="ARBA" id="ARBA00023136"/>
    </source>
</evidence>
<keyword evidence="2" id="KW-0813">Transport</keyword>
<evidence type="ECO:0000256" key="3">
    <source>
        <dbReference type="ARBA" id="ARBA00022475"/>
    </source>
</evidence>
<dbReference type="PROSITE" id="PS50850">
    <property type="entry name" value="MFS"/>
    <property type="match status" value="1"/>
</dbReference>
<feature type="transmembrane region" description="Helical" evidence="7">
    <location>
        <begin position="159"/>
        <end position="179"/>
    </location>
</feature>
<evidence type="ECO:0000256" key="2">
    <source>
        <dbReference type="ARBA" id="ARBA00022448"/>
    </source>
</evidence>
<keyword evidence="6 7" id="KW-0472">Membrane</keyword>
<dbReference type="STRING" id="568899.SAMN05192534_11369"/>
<feature type="transmembrane region" description="Helical" evidence="7">
    <location>
        <begin position="110"/>
        <end position="138"/>
    </location>
</feature>
<dbReference type="PANTHER" id="PTHR23513">
    <property type="entry name" value="INTEGRAL MEMBRANE EFFLUX PROTEIN-RELATED"/>
    <property type="match status" value="1"/>
</dbReference>
<evidence type="ECO:0000256" key="5">
    <source>
        <dbReference type="ARBA" id="ARBA00022989"/>
    </source>
</evidence>
<dbReference type="EMBL" id="FNDK01000013">
    <property type="protein sequence ID" value="SDH86845.1"/>
    <property type="molecule type" value="Genomic_DNA"/>
</dbReference>
<feature type="transmembrane region" description="Helical" evidence="7">
    <location>
        <begin position="388"/>
        <end position="409"/>
    </location>
</feature>
<name>A0A1G8FXP7_9BACI</name>
<evidence type="ECO:0000313" key="9">
    <source>
        <dbReference type="EMBL" id="SDH86845.1"/>
    </source>
</evidence>
<dbReference type="Gene3D" id="1.20.1250.20">
    <property type="entry name" value="MFS general substrate transporter like domains"/>
    <property type="match status" value="1"/>
</dbReference>
<keyword evidence="5 7" id="KW-1133">Transmembrane helix</keyword>
<feature type="domain" description="Major facilitator superfamily (MFS) profile" evidence="8">
    <location>
        <begin position="17"/>
        <end position="409"/>
    </location>
</feature>
<dbReference type="Pfam" id="PF05977">
    <property type="entry name" value="MFS_3"/>
    <property type="match status" value="1"/>
</dbReference>
<proteinExistence type="predicted"/>
<evidence type="ECO:0000256" key="1">
    <source>
        <dbReference type="ARBA" id="ARBA00004651"/>
    </source>
</evidence>
<keyword evidence="4 7" id="KW-0812">Transmembrane</keyword>
<feature type="transmembrane region" description="Helical" evidence="7">
    <location>
        <begin position="233"/>
        <end position="255"/>
    </location>
</feature>
<feature type="transmembrane region" description="Helical" evidence="7">
    <location>
        <begin position="319"/>
        <end position="338"/>
    </location>
</feature>
<evidence type="ECO:0000256" key="4">
    <source>
        <dbReference type="ARBA" id="ARBA00022692"/>
    </source>
</evidence>
<comment type="subcellular location">
    <subcellularLocation>
        <location evidence="1">Cell membrane</location>
        <topology evidence="1">Multi-pass membrane protein</topology>
    </subcellularLocation>
</comment>
<sequence length="426" mass="46398">MRNFLLLFHSTIWNKSNFIKLWLAQTISYLGDQIYLLALPWLVYNITGSSSHMAIVYGIEMLPYLLFSIVGGVISDQWNKKYSLVIGNLCAIVPLIAVFLLYTQGFLQMWHIYIASFILSSLVAFTLPAFESLIPALLKKDELVPANSLSELSLSGSRIVGPFISGGLIAMVGVEAALLLNAFSYFVAGCLICFVSFTVKNTRKNIEGNKLKETLSQLVEGIIYVPRHHVLRWGIIMSTCGNLMFGAYASVLIYYMRDELTLNSTAVGTVLTFSSVISLLAAGLLSTLVGKHLPNGLVMILSLGLQGVGVIFVSLSSNLLFLLMSQGVYTAAVTLYTINWRTLRQAITPESKIGRVSGVCRGIAFLGASAGGFLTGIVLTILTPSTLFLIEGICVIGLAFIIFVSSKAFKRAGQPEKNINQYTAVN</sequence>
<dbReference type="OrthoDB" id="2276409at2"/>
<gene>
    <name evidence="9" type="ORF">SAMN05192534_11369</name>
</gene>